<dbReference type="AlphaFoldDB" id="A0A8X6NFJ8"/>
<comment type="pathway">
    <text evidence="5">Cofactor biosynthesis; ubiquinone biosynthesis.</text>
</comment>
<dbReference type="EC" id="2.1.1.64" evidence="5"/>
<evidence type="ECO:0000256" key="3">
    <source>
        <dbReference type="ARBA" id="ARBA00022688"/>
    </source>
</evidence>
<comment type="subunit">
    <text evidence="5">Component of a multi-subunit COQ enzyme complex.</text>
</comment>
<feature type="binding site" evidence="5">
    <location>
        <position position="212"/>
    </location>
    <ligand>
        <name>Mg(2+)</name>
        <dbReference type="ChEBI" id="CHEBI:18420"/>
    </ligand>
</feature>
<dbReference type="EC" id="2.1.1.114" evidence="5"/>
<dbReference type="EMBL" id="BMAW01057424">
    <property type="protein sequence ID" value="GFT10928.1"/>
    <property type="molecule type" value="Genomic_DNA"/>
</dbReference>
<feature type="binding site" evidence="5">
    <location>
        <position position="213"/>
    </location>
    <ligand>
        <name>Mg(2+)</name>
        <dbReference type="ChEBI" id="CHEBI:18420"/>
    </ligand>
</feature>
<keyword evidence="7" id="KW-1185">Reference proteome</keyword>
<reference evidence="6" key="1">
    <citation type="submission" date="2020-08" db="EMBL/GenBank/DDBJ databases">
        <title>Multicomponent nature underlies the extraordinary mechanical properties of spider dragline silk.</title>
        <authorList>
            <person name="Kono N."/>
            <person name="Nakamura H."/>
            <person name="Mori M."/>
            <person name="Yoshida Y."/>
            <person name="Ohtoshi R."/>
            <person name="Malay A.D."/>
            <person name="Moran D.A.P."/>
            <person name="Tomita M."/>
            <person name="Numata K."/>
            <person name="Arakawa K."/>
        </authorList>
    </citation>
    <scope>NUCLEOTIDE SEQUENCE</scope>
</reference>
<dbReference type="GO" id="GO:0046872">
    <property type="term" value="F:metal ion binding"/>
    <property type="evidence" value="ECO:0007669"/>
    <property type="project" value="UniProtKB-KW"/>
</dbReference>
<gene>
    <name evidence="6" type="primary">COQ3</name>
    <name evidence="6" type="ORF">NPIL_450821</name>
</gene>
<comment type="cofactor">
    <cofactor evidence="5">
        <name>Mg(2+)</name>
        <dbReference type="ChEBI" id="CHEBI:18420"/>
    </cofactor>
</comment>
<proteinExistence type="inferred from homology"/>
<dbReference type="NCBIfam" id="TIGR01983">
    <property type="entry name" value="UbiG"/>
    <property type="match status" value="1"/>
</dbReference>
<organism evidence="6 7">
    <name type="scientific">Nephila pilipes</name>
    <name type="common">Giant wood spider</name>
    <name type="synonym">Nephila maculata</name>
    <dbReference type="NCBI Taxonomy" id="299642"/>
    <lineage>
        <taxon>Eukaryota</taxon>
        <taxon>Metazoa</taxon>
        <taxon>Ecdysozoa</taxon>
        <taxon>Arthropoda</taxon>
        <taxon>Chelicerata</taxon>
        <taxon>Arachnida</taxon>
        <taxon>Araneae</taxon>
        <taxon>Araneomorphae</taxon>
        <taxon>Entelegynae</taxon>
        <taxon>Araneoidea</taxon>
        <taxon>Nephilidae</taxon>
        <taxon>Nephila</taxon>
    </lineage>
</organism>
<dbReference type="PANTHER" id="PTHR43464:SF19">
    <property type="entry name" value="UBIQUINONE BIOSYNTHESIS O-METHYLTRANSFERASE, MITOCHONDRIAL"/>
    <property type="match status" value="1"/>
</dbReference>
<comment type="catalytic activity">
    <reaction evidence="5">
        <text>a 3-demethylubiquinone + S-adenosyl-L-methionine = a ubiquinone + S-adenosyl-L-homocysteine</text>
        <dbReference type="Rhea" id="RHEA:81215"/>
        <dbReference type="Rhea" id="RHEA-COMP:9565"/>
        <dbReference type="Rhea" id="RHEA-COMP:19654"/>
        <dbReference type="ChEBI" id="CHEBI:16389"/>
        <dbReference type="ChEBI" id="CHEBI:57856"/>
        <dbReference type="ChEBI" id="CHEBI:59789"/>
        <dbReference type="ChEBI" id="CHEBI:231825"/>
    </reaction>
</comment>
<keyword evidence="5" id="KW-0496">Mitochondrion</keyword>
<comment type="subcellular location">
    <subcellularLocation>
        <location evidence="5">Mitochondrion inner membrane</location>
        <topology evidence="5">Peripheral membrane protein</topology>
        <orientation evidence="5">Matrix side</orientation>
    </subcellularLocation>
</comment>
<feature type="binding site" evidence="5">
    <location>
        <position position="140"/>
    </location>
    <ligand>
        <name>S-adenosyl-L-methionine</name>
        <dbReference type="ChEBI" id="CHEBI:59789"/>
    </ligand>
</feature>
<dbReference type="InterPro" id="IPR029063">
    <property type="entry name" value="SAM-dependent_MTases_sf"/>
</dbReference>
<name>A0A8X6NFJ8_NEPPI</name>
<feature type="binding site" evidence="5">
    <location>
        <position position="209"/>
    </location>
    <ligand>
        <name>Mg(2+)</name>
        <dbReference type="ChEBI" id="CHEBI:18420"/>
    </ligand>
</feature>
<evidence type="ECO:0000256" key="5">
    <source>
        <dbReference type="HAMAP-Rule" id="MF_03190"/>
    </source>
</evidence>
<dbReference type="HAMAP" id="MF_00472">
    <property type="entry name" value="UbiG"/>
    <property type="match status" value="1"/>
</dbReference>
<dbReference type="EC" id="2.1.1.-" evidence="5"/>
<keyword evidence="1 5" id="KW-0489">Methyltransferase</keyword>
<keyword evidence="4 5" id="KW-0949">S-adenosyl-L-methionine</keyword>
<dbReference type="OrthoDB" id="3265906at2759"/>
<evidence type="ECO:0000313" key="6">
    <source>
        <dbReference type="EMBL" id="GFT10928.1"/>
    </source>
</evidence>
<sequence length="318" mass="35423">MIPLLNRNEKFNNSFCCLRDVIYEAEEESILLEIIGHLFYDLLLKMATQFRSFASYLGLRNFFRRNLNTSTKAVTGSSVDAEEIRKFTGRANEWWSGTYNALQSMNTLRVPLVRDGILYASGITAKKSYPLEGYNIIDIGCGGGLLCEPLARLGATVTGLDPGEENIAAATEHAVQDHEIKDRLNFVCDTVENFATISAGKFDAVVCSEVVEHVADVQSFVTTCVELTKDGGSLFFTTINRTTLSYLAAILAGEYILNIIPRGTHDWNKFVQPKELSDILKASNCHIVSVNGMFYNPLTKNWSWCRDSSSNYALHAIK</sequence>
<dbReference type="Pfam" id="PF13489">
    <property type="entry name" value="Methyltransf_23"/>
    <property type="match status" value="1"/>
</dbReference>
<evidence type="ECO:0000256" key="2">
    <source>
        <dbReference type="ARBA" id="ARBA00022679"/>
    </source>
</evidence>
<comment type="caution">
    <text evidence="6">The sequence shown here is derived from an EMBL/GenBank/DDBJ whole genome shotgun (WGS) entry which is preliminary data.</text>
</comment>
<dbReference type="Proteomes" id="UP000887013">
    <property type="component" value="Unassembled WGS sequence"/>
</dbReference>
<keyword evidence="5" id="KW-0999">Mitochondrion inner membrane</keyword>
<keyword evidence="2 5" id="KW-0808">Transferase</keyword>
<evidence type="ECO:0000256" key="4">
    <source>
        <dbReference type="ARBA" id="ARBA00022691"/>
    </source>
</evidence>
<keyword evidence="5" id="KW-0479">Metal-binding</keyword>
<keyword evidence="5" id="KW-0460">Magnesium</keyword>
<dbReference type="InterPro" id="IPR010233">
    <property type="entry name" value="UbiG_MeTrfase"/>
</dbReference>
<comment type="catalytic activity">
    <reaction evidence="5">
        <text>a 3-demethylubiquinol + S-adenosyl-L-methionine = a ubiquinol + S-adenosyl-L-homocysteine + H(+)</text>
        <dbReference type="Rhea" id="RHEA:44380"/>
        <dbReference type="Rhea" id="RHEA-COMP:9566"/>
        <dbReference type="Rhea" id="RHEA-COMP:10914"/>
        <dbReference type="ChEBI" id="CHEBI:15378"/>
        <dbReference type="ChEBI" id="CHEBI:17976"/>
        <dbReference type="ChEBI" id="CHEBI:57856"/>
        <dbReference type="ChEBI" id="CHEBI:59789"/>
        <dbReference type="ChEBI" id="CHEBI:84422"/>
        <dbReference type="EC" id="2.1.1.64"/>
    </reaction>
</comment>
<feature type="binding site" evidence="5">
    <location>
        <position position="109"/>
    </location>
    <ligand>
        <name>S-adenosyl-L-methionine</name>
        <dbReference type="ChEBI" id="CHEBI:59789"/>
    </ligand>
</feature>
<dbReference type="GO" id="GO:0061542">
    <property type="term" value="F:3-demethylubiquinol 3-O-methyltransferase activity"/>
    <property type="evidence" value="ECO:0007669"/>
    <property type="project" value="UniProtKB-UniRule"/>
</dbReference>
<dbReference type="PANTHER" id="PTHR43464">
    <property type="entry name" value="METHYLTRANSFERASE"/>
    <property type="match status" value="1"/>
</dbReference>
<dbReference type="SUPFAM" id="SSF53335">
    <property type="entry name" value="S-adenosyl-L-methionine-dependent methyltransferases"/>
    <property type="match status" value="1"/>
</dbReference>
<comment type="catalytic activity">
    <reaction evidence="5">
        <text>a 3,4-dihydroxy-5-(all-trans-polyprenyl)benzoate + S-adenosyl-L-methionine = a 4-hydroxy-3-methoxy-5-(all-trans-polyprenyl)benzoate + S-adenosyl-L-homocysteine + H(+)</text>
        <dbReference type="Rhea" id="RHEA:44452"/>
        <dbReference type="Rhea" id="RHEA-COMP:10930"/>
        <dbReference type="Rhea" id="RHEA-COMP:10931"/>
        <dbReference type="ChEBI" id="CHEBI:15378"/>
        <dbReference type="ChEBI" id="CHEBI:57856"/>
        <dbReference type="ChEBI" id="CHEBI:59789"/>
        <dbReference type="ChEBI" id="CHEBI:64694"/>
        <dbReference type="ChEBI" id="CHEBI:84443"/>
        <dbReference type="EC" id="2.1.1.114"/>
    </reaction>
</comment>
<evidence type="ECO:0000256" key="1">
    <source>
        <dbReference type="ARBA" id="ARBA00022603"/>
    </source>
</evidence>
<dbReference type="GO" id="GO:0032259">
    <property type="term" value="P:methylation"/>
    <property type="evidence" value="ECO:0007669"/>
    <property type="project" value="UniProtKB-KW"/>
</dbReference>
<feature type="binding site" evidence="5">
    <location>
        <position position="161"/>
    </location>
    <ligand>
        <name>S-adenosyl-L-methionine</name>
        <dbReference type="ChEBI" id="CHEBI:59789"/>
    </ligand>
</feature>
<comment type="function">
    <text evidence="5">O-methyltransferase required for two non-consecutive steps during ubiquinone biosynthesis. Catalyzes the 2 O-methylation of 3,4-dihydroxy-5-(all-trans-polyprenyl)benzoic acid into 4-hydroxy-3-methoxy-5-(all-trans-polyprenyl)benzoic acid. Also catalyzes the last step of ubiquinone biosynthesis by mediating methylation of 3-demethylubiquinone into ubiquinone. Also able to mediate the methylation of 3-demethylubiquinol into ubiquinol.</text>
</comment>
<comment type="similarity">
    <text evidence="5">Belongs to the class I-like SAM-binding methyltransferase superfamily. UbiG/COQ3 family.</text>
</comment>
<feature type="binding site" evidence="5">
    <location>
        <position position="208"/>
    </location>
    <ligand>
        <name>S-adenosyl-L-methionine</name>
        <dbReference type="ChEBI" id="CHEBI:59789"/>
    </ligand>
</feature>
<dbReference type="GO" id="GO:0010420">
    <property type="term" value="F:polyprenyldihydroxybenzoate methyltransferase activity"/>
    <property type="evidence" value="ECO:0007669"/>
    <property type="project" value="UniProtKB-UniRule"/>
</dbReference>
<dbReference type="CDD" id="cd02440">
    <property type="entry name" value="AdoMet_MTases"/>
    <property type="match status" value="1"/>
</dbReference>
<keyword evidence="3 5" id="KW-0831">Ubiquinone biosynthesis</keyword>
<evidence type="ECO:0000313" key="7">
    <source>
        <dbReference type="Proteomes" id="UP000887013"/>
    </source>
</evidence>
<protein>
    <recommendedName>
        <fullName evidence="5">Ubiquinone biosynthesis O-methyltransferase, mitochondrial</fullName>
    </recommendedName>
    <alternativeName>
        <fullName evidence="5">3-demethylubiquinol 3-O-methyltransferase</fullName>
        <ecNumber evidence="5">2.1.1.64</ecNumber>
    </alternativeName>
    <alternativeName>
        <fullName evidence="5">3-demethylubiquinone 3-O-methyltransferase</fullName>
        <ecNumber evidence="5">2.1.1.-</ecNumber>
    </alternativeName>
    <alternativeName>
        <fullName evidence="5">Polyprenyldihydroxybenzoate methyltransferase</fullName>
        <ecNumber evidence="5">2.1.1.114</ecNumber>
    </alternativeName>
</protein>
<dbReference type="GO" id="GO:0031314">
    <property type="term" value="C:extrinsic component of mitochondrial inner membrane"/>
    <property type="evidence" value="ECO:0007669"/>
    <property type="project" value="UniProtKB-UniRule"/>
</dbReference>
<dbReference type="Gene3D" id="3.40.50.150">
    <property type="entry name" value="Vaccinia Virus protein VP39"/>
    <property type="match status" value="1"/>
</dbReference>
<accession>A0A8X6NFJ8</accession>
<keyword evidence="5" id="KW-0472">Membrane</keyword>
<keyword evidence="6" id="KW-0830">Ubiquinone</keyword>